<dbReference type="AlphaFoldDB" id="A0A8J6E3V2"/>
<sequence>MFVREVLNVAADVAPDIRASLYVFHAARQISAVTAWTSEMNVLTTVNVKAVVVEFGFRIP</sequence>
<gene>
    <name evidence="1" type="ORF">GDO78_015877</name>
</gene>
<accession>A0A8J6E3V2</accession>
<keyword evidence="2" id="KW-1185">Reference proteome</keyword>
<dbReference type="Proteomes" id="UP000770717">
    <property type="component" value="Unassembled WGS sequence"/>
</dbReference>
<name>A0A8J6E3V2_ELECQ</name>
<proteinExistence type="predicted"/>
<organism evidence="1 2">
    <name type="scientific">Eleutherodactylus coqui</name>
    <name type="common">Puerto Rican coqui</name>
    <dbReference type="NCBI Taxonomy" id="57060"/>
    <lineage>
        <taxon>Eukaryota</taxon>
        <taxon>Metazoa</taxon>
        <taxon>Chordata</taxon>
        <taxon>Craniata</taxon>
        <taxon>Vertebrata</taxon>
        <taxon>Euteleostomi</taxon>
        <taxon>Amphibia</taxon>
        <taxon>Batrachia</taxon>
        <taxon>Anura</taxon>
        <taxon>Neobatrachia</taxon>
        <taxon>Hyloidea</taxon>
        <taxon>Eleutherodactylidae</taxon>
        <taxon>Eleutherodactylinae</taxon>
        <taxon>Eleutherodactylus</taxon>
        <taxon>Eleutherodactylus</taxon>
    </lineage>
</organism>
<dbReference type="EMBL" id="WNTK01017072">
    <property type="protein sequence ID" value="KAG9461740.1"/>
    <property type="molecule type" value="Genomic_DNA"/>
</dbReference>
<evidence type="ECO:0000313" key="1">
    <source>
        <dbReference type="EMBL" id="KAG9461740.1"/>
    </source>
</evidence>
<evidence type="ECO:0000313" key="2">
    <source>
        <dbReference type="Proteomes" id="UP000770717"/>
    </source>
</evidence>
<reference evidence="1" key="1">
    <citation type="thesis" date="2020" institute="ProQuest LLC" country="789 East Eisenhower Parkway, Ann Arbor, MI, USA">
        <title>Comparative Genomics and Chromosome Evolution.</title>
        <authorList>
            <person name="Mudd A.B."/>
        </authorList>
    </citation>
    <scope>NUCLEOTIDE SEQUENCE</scope>
    <source>
        <strain evidence="1">HN-11 Male</strain>
        <tissue evidence="1">Kidney and liver</tissue>
    </source>
</reference>
<protein>
    <submittedName>
        <fullName evidence="1">Uncharacterized protein</fullName>
    </submittedName>
</protein>
<comment type="caution">
    <text evidence="1">The sequence shown here is derived from an EMBL/GenBank/DDBJ whole genome shotgun (WGS) entry which is preliminary data.</text>
</comment>